<dbReference type="SUPFAM" id="SSF52833">
    <property type="entry name" value="Thioredoxin-like"/>
    <property type="match status" value="1"/>
</dbReference>
<dbReference type="InterPro" id="IPR036249">
    <property type="entry name" value="Thioredoxin-like_sf"/>
</dbReference>
<evidence type="ECO:0000313" key="5">
    <source>
        <dbReference type="EMBL" id="KAL1256266.1"/>
    </source>
</evidence>
<dbReference type="InterPro" id="IPR011893">
    <property type="entry name" value="Selenoprotein_Rdx-typ"/>
</dbReference>
<dbReference type="Proteomes" id="UP001558613">
    <property type="component" value="Unassembled WGS sequence"/>
</dbReference>
<keyword evidence="4" id="KW-0712">Selenocysteine</keyword>
<evidence type="ECO:0000256" key="4">
    <source>
        <dbReference type="RuleBase" id="RU362086"/>
    </source>
</evidence>
<dbReference type="Pfam" id="PF10262">
    <property type="entry name" value="Rdx"/>
    <property type="match status" value="1"/>
</dbReference>
<accession>A0ABR3LTN3</accession>
<reference evidence="5 6" key="1">
    <citation type="submission" date="2023-09" db="EMBL/GenBank/DDBJ databases">
        <authorList>
            <person name="Wang M."/>
        </authorList>
    </citation>
    <scope>NUCLEOTIDE SEQUENCE [LARGE SCALE GENOMIC DNA]</scope>
    <source>
        <strain evidence="5">GT-2023</strain>
        <tissue evidence="5">Liver</tissue>
    </source>
</reference>
<protein>
    <recommendedName>
        <fullName evidence="4">Selenoprotein T</fullName>
    </recommendedName>
</protein>
<keyword evidence="3 4" id="KW-0676">Redox-active center</keyword>
<name>A0ABR3LTN3_9TELE</name>
<dbReference type="PANTHER" id="PTHR13544:SF7">
    <property type="entry name" value="THIOREDOXIN REDUCTASE-LIKE SELENOPROTEIN T1A-RELATED"/>
    <property type="match status" value="1"/>
</dbReference>
<dbReference type="InterPro" id="IPR019389">
    <property type="entry name" value="Selenoprotein_T"/>
</dbReference>
<keyword evidence="6" id="KW-1185">Reference proteome</keyword>
<gene>
    <name evidence="5" type="ORF">QQF64_011811</name>
</gene>
<evidence type="ECO:0000313" key="6">
    <source>
        <dbReference type="Proteomes" id="UP001558613"/>
    </source>
</evidence>
<dbReference type="PANTHER" id="PTHR13544">
    <property type="entry name" value="SELENOPROTEIN T"/>
    <property type="match status" value="1"/>
</dbReference>
<comment type="caution">
    <text evidence="5">The sequence shown here is derived from an EMBL/GenBank/DDBJ whole genome shotgun (WGS) entry which is preliminary data.</text>
</comment>
<dbReference type="EMBL" id="JAYMGO010000018">
    <property type="protein sequence ID" value="KAL1256266.1"/>
    <property type="molecule type" value="Genomic_DNA"/>
</dbReference>
<evidence type="ECO:0000256" key="2">
    <source>
        <dbReference type="ARBA" id="ARBA00022729"/>
    </source>
</evidence>
<dbReference type="NCBIfam" id="TIGR02174">
    <property type="entry name" value="CXXU_selWTH"/>
    <property type="match status" value="1"/>
</dbReference>
<dbReference type="Gene3D" id="3.40.30.10">
    <property type="entry name" value="Glutaredoxin"/>
    <property type="match status" value="1"/>
</dbReference>
<comment type="similarity">
    <text evidence="1 4">Belongs to the SelWTH family. Selenoprotein T subfamily.</text>
</comment>
<organism evidence="5 6">
    <name type="scientific">Cirrhinus molitorella</name>
    <name type="common">mud carp</name>
    <dbReference type="NCBI Taxonomy" id="172907"/>
    <lineage>
        <taxon>Eukaryota</taxon>
        <taxon>Metazoa</taxon>
        <taxon>Chordata</taxon>
        <taxon>Craniata</taxon>
        <taxon>Vertebrata</taxon>
        <taxon>Euteleostomi</taxon>
        <taxon>Actinopterygii</taxon>
        <taxon>Neopterygii</taxon>
        <taxon>Teleostei</taxon>
        <taxon>Ostariophysi</taxon>
        <taxon>Cypriniformes</taxon>
        <taxon>Cyprinidae</taxon>
        <taxon>Labeoninae</taxon>
        <taxon>Labeonini</taxon>
        <taxon>Cirrhinus</taxon>
    </lineage>
</organism>
<proteinExistence type="inferred from homology"/>
<evidence type="ECO:0000256" key="1">
    <source>
        <dbReference type="ARBA" id="ARBA00007551"/>
    </source>
</evidence>
<keyword evidence="2" id="KW-0732">Signal</keyword>
<evidence type="ECO:0000256" key="3">
    <source>
        <dbReference type="ARBA" id="ARBA00023284"/>
    </source>
</evidence>
<sequence length="107" mass="11668">METPGIWLWAQENKMYAGMMVFFLSNMIENQCMSTGAFEITLNDVPVWSKLQSGHLPSMQQLTGVENCVCCEALVCEMALMKVCAEGSVSAGADRMSSPLSLLHGSL</sequence>